<dbReference type="InterPro" id="IPR036249">
    <property type="entry name" value="Thioredoxin-like_sf"/>
</dbReference>
<dbReference type="Gene3D" id="1.20.1050.10">
    <property type="match status" value="1"/>
</dbReference>
<organism evidence="4 5">
    <name type="scientific">Pararobbsia silviterrae</name>
    <dbReference type="NCBI Taxonomy" id="1792498"/>
    <lineage>
        <taxon>Bacteria</taxon>
        <taxon>Pseudomonadati</taxon>
        <taxon>Pseudomonadota</taxon>
        <taxon>Betaproteobacteria</taxon>
        <taxon>Burkholderiales</taxon>
        <taxon>Burkholderiaceae</taxon>
        <taxon>Pararobbsia</taxon>
    </lineage>
</organism>
<dbReference type="Gene3D" id="3.40.30.10">
    <property type="entry name" value="Glutaredoxin"/>
    <property type="match status" value="1"/>
</dbReference>
<dbReference type="PROSITE" id="PS50405">
    <property type="entry name" value="GST_CTER"/>
    <property type="match status" value="1"/>
</dbReference>
<dbReference type="CDD" id="cd03049">
    <property type="entry name" value="GST_N_3"/>
    <property type="match status" value="1"/>
</dbReference>
<dbReference type="GO" id="GO:0006749">
    <property type="term" value="P:glutathione metabolic process"/>
    <property type="evidence" value="ECO:0007669"/>
    <property type="project" value="TreeGrafter"/>
</dbReference>
<dbReference type="RefSeq" id="WP_121085673.1">
    <property type="nucleotide sequence ID" value="NZ_RBZU01000003.1"/>
</dbReference>
<reference evidence="4 5" key="1">
    <citation type="submission" date="2018-10" db="EMBL/GenBank/DDBJ databases">
        <title>Robbsia sp. DHC34, isolated from soil.</title>
        <authorList>
            <person name="Gao Z.-H."/>
            <person name="Qiu L.-H."/>
        </authorList>
    </citation>
    <scope>NUCLEOTIDE SEQUENCE [LARGE SCALE GENOMIC DNA]</scope>
    <source>
        <strain evidence="4 5">DHC34</strain>
    </source>
</reference>
<evidence type="ECO:0000313" key="5">
    <source>
        <dbReference type="Proteomes" id="UP000270342"/>
    </source>
</evidence>
<accession>A0A494Y1B8</accession>
<comment type="subunit">
    <text evidence="1">Homodimer.</text>
</comment>
<feature type="domain" description="GST C-terminal" evidence="3">
    <location>
        <begin position="86"/>
        <end position="207"/>
    </location>
</feature>
<dbReference type="GO" id="GO:0004364">
    <property type="term" value="F:glutathione transferase activity"/>
    <property type="evidence" value="ECO:0007669"/>
    <property type="project" value="TreeGrafter"/>
</dbReference>
<dbReference type="SUPFAM" id="SSF47616">
    <property type="entry name" value="GST C-terminal domain-like"/>
    <property type="match status" value="1"/>
</dbReference>
<dbReference type="Pfam" id="PF13409">
    <property type="entry name" value="GST_N_2"/>
    <property type="match status" value="1"/>
</dbReference>
<evidence type="ECO:0000259" key="3">
    <source>
        <dbReference type="PROSITE" id="PS50405"/>
    </source>
</evidence>
<dbReference type="InterPro" id="IPR004045">
    <property type="entry name" value="Glutathione_S-Trfase_N"/>
</dbReference>
<dbReference type="Proteomes" id="UP000270342">
    <property type="component" value="Unassembled WGS sequence"/>
</dbReference>
<protein>
    <submittedName>
        <fullName evidence="4">Glutathione S-transferase</fullName>
    </submittedName>
</protein>
<keyword evidence="5" id="KW-1185">Reference proteome</keyword>
<dbReference type="PANTHER" id="PTHR43969">
    <property type="entry name" value="GLUTATHIONE S TRANSFERASE D10, ISOFORM A-RELATED"/>
    <property type="match status" value="1"/>
</dbReference>
<dbReference type="OrthoDB" id="8634103at2"/>
<dbReference type="PANTHER" id="PTHR43969:SF9">
    <property type="entry name" value="GLUTATHIONE S TRANSFERASE D10, ISOFORM A-RELATED"/>
    <property type="match status" value="1"/>
</dbReference>
<name>A0A494Y1B8_9BURK</name>
<gene>
    <name evidence="4" type="ORF">D7S86_09340</name>
</gene>
<dbReference type="CDD" id="cd03205">
    <property type="entry name" value="GST_C_6"/>
    <property type="match status" value="1"/>
</dbReference>
<proteinExistence type="predicted"/>
<dbReference type="PROSITE" id="PS50404">
    <property type="entry name" value="GST_NTER"/>
    <property type="match status" value="1"/>
</dbReference>
<evidence type="ECO:0000259" key="2">
    <source>
        <dbReference type="PROSITE" id="PS50404"/>
    </source>
</evidence>
<dbReference type="InterPro" id="IPR036282">
    <property type="entry name" value="Glutathione-S-Trfase_C_sf"/>
</dbReference>
<evidence type="ECO:0000256" key="1">
    <source>
        <dbReference type="ARBA" id="ARBA00011738"/>
    </source>
</evidence>
<keyword evidence="4" id="KW-0808">Transferase</keyword>
<comment type="caution">
    <text evidence="4">The sequence shown here is derived from an EMBL/GenBank/DDBJ whole genome shotgun (WGS) entry which is preliminary data.</text>
</comment>
<dbReference type="InterPro" id="IPR010987">
    <property type="entry name" value="Glutathione-S-Trfase_C-like"/>
</dbReference>
<dbReference type="Pfam" id="PF13410">
    <property type="entry name" value="GST_C_2"/>
    <property type="match status" value="1"/>
</dbReference>
<feature type="domain" description="GST N-terminal" evidence="2">
    <location>
        <begin position="1"/>
        <end position="82"/>
    </location>
</feature>
<evidence type="ECO:0000313" key="4">
    <source>
        <dbReference type="EMBL" id="RKP56562.1"/>
    </source>
</evidence>
<dbReference type="AlphaFoldDB" id="A0A494Y1B8"/>
<sequence length="207" mass="23625">MKIFYHPASPFVRKVHVTALELGLDDRLEKLTSAAHPIRRDANIVKFNPTGKVPAFFTDSDEPLYDSRVICEYLDHVDGRSIIFPTPGEARWRALREQAIGDGLLDAALLARYELTVRPPEMVWLPWREGQLDKVRSSLDEIEARVDAFGDRFDIGTLTIACALGYLDFRFADFDWRTAHPKAAAWFKHVSERPSLAQSFPRDLNAR</sequence>
<dbReference type="EMBL" id="RBZU01000003">
    <property type="protein sequence ID" value="RKP56562.1"/>
    <property type="molecule type" value="Genomic_DNA"/>
</dbReference>
<dbReference type="SUPFAM" id="SSF52833">
    <property type="entry name" value="Thioredoxin-like"/>
    <property type="match status" value="1"/>
</dbReference>